<dbReference type="InterPro" id="IPR016047">
    <property type="entry name" value="M23ase_b-sheet_dom"/>
</dbReference>
<name>A0A7W8CRG3_9BACL</name>
<evidence type="ECO:0000256" key="1">
    <source>
        <dbReference type="ARBA" id="ARBA00022729"/>
    </source>
</evidence>
<dbReference type="InterPro" id="IPR011055">
    <property type="entry name" value="Dup_hybrid_motif"/>
</dbReference>
<dbReference type="Pfam" id="PF24568">
    <property type="entry name" value="CC_PcsB"/>
    <property type="match status" value="1"/>
</dbReference>
<dbReference type="EMBL" id="JACHHE010000003">
    <property type="protein sequence ID" value="MBB5180016.1"/>
    <property type="molecule type" value="Genomic_DNA"/>
</dbReference>
<organism evidence="6 7">
    <name type="scientific">Planococcus koreensis</name>
    <dbReference type="NCBI Taxonomy" id="112331"/>
    <lineage>
        <taxon>Bacteria</taxon>
        <taxon>Bacillati</taxon>
        <taxon>Bacillota</taxon>
        <taxon>Bacilli</taxon>
        <taxon>Bacillales</taxon>
        <taxon>Caryophanaceae</taxon>
        <taxon>Planococcus</taxon>
    </lineage>
</organism>
<keyword evidence="1 3" id="KW-0732">Signal</keyword>
<feature type="chain" id="PRO_5030668825" evidence="3">
    <location>
        <begin position="26"/>
        <end position="514"/>
    </location>
</feature>
<dbReference type="AlphaFoldDB" id="A0A7W8CRG3"/>
<dbReference type="GO" id="GO:0004222">
    <property type="term" value="F:metalloendopeptidase activity"/>
    <property type="evidence" value="ECO:0007669"/>
    <property type="project" value="TreeGrafter"/>
</dbReference>
<dbReference type="SUPFAM" id="SSF90257">
    <property type="entry name" value="Myosin rod fragments"/>
    <property type="match status" value="1"/>
</dbReference>
<feature type="region of interest" description="Disordered" evidence="2">
    <location>
        <begin position="330"/>
        <end position="376"/>
    </location>
</feature>
<reference evidence="6 7" key="1">
    <citation type="submission" date="2020-08" db="EMBL/GenBank/DDBJ databases">
        <title>Genomic Encyclopedia of Type Strains, Phase IV (KMG-IV): sequencing the most valuable type-strain genomes for metagenomic binning, comparative biology and taxonomic classification.</title>
        <authorList>
            <person name="Goeker M."/>
        </authorList>
    </citation>
    <scope>NUCLEOTIDE SEQUENCE [LARGE SCALE GENOMIC DNA]</scope>
    <source>
        <strain evidence="6 7">DSM 15895</strain>
    </source>
</reference>
<dbReference type="OrthoDB" id="9805070at2"/>
<dbReference type="RefSeq" id="WP_135504409.1">
    <property type="nucleotide sequence ID" value="NZ_JACHHE010000003.1"/>
</dbReference>
<dbReference type="PANTHER" id="PTHR21666:SF270">
    <property type="entry name" value="MUREIN HYDROLASE ACTIVATOR ENVC"/>
    <property type="match status" value="1"/>
</dbReference>
<feature type="compositionally biased region" description="Basic and acidic residues" evidence="2">
    <location>
        <begin position="332"/>
        <end position="346"/>
    </location>
</feature>
<evidence type="ECO:0000256" key="3">
    <source>
        <dbReference type="SAM" id="SignalP"/>
    </source>
</evidence>
<dbReference type="Gene3D" id="2.70.70.10">
    <property type="entry name" value="Glucose Permease (Domain IIA)"/>
    <property type="match status" value="1"/>
</dbReference>
<dbReference type="Pfam" id="PF01551">
    <property type="entry name" value="Peptidase_M23"/>
    <property type="match status" value="1"/>
</dbReference>
<feature type="signal peptide" evidence="3">
    <location>
        <begin position="1"/>
        <end position="25"/>
    </location>
</feature>
<evidence type="ECO:0000259" key="4">
    <source>
        <dbReference type="Pfam" id="PF01551"/>
    </source>
</evidence>
<dbReference type="InterPro" id="IPR057309">
    <property type="entry name" value="PcsB_CC"/>
</dbReference>
<feature type="region of interest" description="Disordered" evidence="2">
    <location>
        <begin position="32"/>
        <end position="54"/>
    </location>
</feature>
<dbReference type="InterPro" id="IPR050570">
    <property type="entry name" value="Cell_wall_metabolism_enzyme"/>
</dbReference>
<feature type="compositionally biased region" description="Low complexity" evidence="2">
    <location>
        <begin position="347"/>
        <end position="376"/>
    </location>
</feature>
<dbReference type="PANTHER" id="PTHR21666">
    <property type="entry name" value="PEPTIDASE-RELATED"/>
    <property type="match status" value="1"/>
</dbReference>
<keyword evidence="6" id="KW-0378">Hydrolase</keyword>
<dbReference type="Gene3D" id="6.10.250.3150">
    <property type="match status" value="1"/>
</dbReference>
<sequence>MISKWMVTSLSSVLALSILIPTANAENLDKLEEKKQEAQQQQSELNSGINEKEGQLNQNATKLEQLAGKIADLNTQINETEAKINQVQSQIDQTKSEIDELRKSVEELEQKIAERTELLKERARAIQLSGGSVDYLDVLLGANSFVDFIDRFSAVNTLIDADREIMQNQADDKKALAEQKAQVESKLNEQEIRRSELVGLKASFDGQKKEQAGLVKELEAEQQRLATEKGSLEIKFSEVIEISEDLEKQIADEQARLAEIARKAEEERLRKIAAEKAAAEARAQAAAAEARAKAVAEARAQAAEEARAQATAKDEAEALAQAAEEEALAKAAAEEARAAEAREAANRSKASAAPAPKAASPSASPVPEAAVAPAPAPSSNAMFIRPVAGRYSSGYGGRDIGEGAESHLGQDIANATGTPISASASGYVSFAGVMGGYGNVVILTHSINGQSYATVYAHMSAISVSAGQAVSQGQTVGLLGSTGRSTGPHLHFEIHIGSWNGARSNAVNPMNYLQ</sequence>
<dbReference type="CDD" id="cd12797">
    <property type="entry name" value="M23_peptidase"/>
    <property type="match status" value="1"/>
</dbReference>
<proteinExistence type="predicted"/>
<comment type="caution">
    <text evidence="6">The sequence shown here is derived from an EMBL/GenBank/DDBJ whole genome shotgun (WGS) entry which is preliminary data.</text>
</comment>
<keyword evidence="7" id="KW-1185">Reference proteome</keyword>
<dbReference type="SUPFAM" id="SSF51261">
    <property type="entry name" value="Duplicated hybrid motif"/>
    <property type="match status" value="1"/>
</dbReference>
<evidence type="ECO:0000259" key="5">
    <source>
        <dbReference type="Pfam" id="PF24568"/>
    </source>
</evidence>
<dbReference type="Proteomes" id="UP000525923">
    <property type="component" value="Unassembled WGS sequence"/>
</dbReference>
<evidence type="ECO:0000313" key="7">
    <source>
        <dbReference type="Proteomes" id="UP000525923"/>
    </source>
</evidence>
<feature type="domain" description="M23ase beta-sheet core" evidence="4">
    <location>
        <begin position="406"/>
        <end position="500"/>
    </location>
</feature>
<accession>A0A7W8CRG3</accession>
<evidence type="ECO:0000313" key="6">
    <source>
        <dbReference type="EMBL" id="MBB5180016.1"/>
    </source>
</evidence>
<evidence type="ECO:0000256" key="2">
    <source>
        <dbReference type="SAM" id="MobiDB-lite"/>
    </source>
</evidence>
<feature type="domain" description="Peptidoglycan hydrolase PcsB coiled-coil" evidence="5">
    <location>
        <begin position="106"/>
        <end position="178"/>
    </location>
</feature>
<gene>
    <name evidence="6" type="ORF">HNQ44_001440</name>
</gene>
<protein>
    <submittedName>
        <fullName evidence="6">Murein DD-endopeptidase MepM/ murein hydrolase activator NlpD</fullName>
    </submittedName>
</protein>